<dbReference type="EMBL" id="POUB01000328">
    <property type="protein sequence ID" value="PZF86952.1"/>
    <property type="molecule type" value="Genomic_DNA"/>
</dbReference>
<feature type="transmembrane region" description="Helical" evidence="1">
    <location>
        <begin position="102"/>
        <end position="123"/>
    </location>
</feature>
<accession>A0A2W2BLR2</accession>
<reference evidence="2 3" key="1">
    <citation type="submission" date="2018-01" db="EMBL/GenBank/DDBJ databases">
        <title>Draft genome sequence of Salinispora sp. 13K206.</title>
        <authorList>
            <person name="Sahin N."/>
            <person name="Saygin H."/>
            <person name="Ay H."/>
        </authorList>
    </citation>
    <scope>NUCLEOTIDE SEQUENCE [LARGE SCALE GENOMIC DNA]</scope>
    <source>
        <strain evidence="2 3">13K206</strain>
    </source>
</reference>
<evidence type="ECO:0000313" key="3">
    <source>
        <dbReference type="Proteomes" id="UP000248749"/>
    </source>
</evidence>
<dbReference type="AlphaFoldDB" id="A0A2W2BLR2"/>
<feature type="non-terminal residue" evidence="2">
    <location>
        <position position="203"/>
    </location>
</feature>
<feature type="transmembrane region" description="Helical" evidence="1">
    <location>
        <begin position="67"/>
        <end position="90"/>
    </location>
</feature>
<name>A0A2W2BLR2_9ACTN</name>
<evidence type="ECO:0000256" key="1">
    <source>
        <dbReference type="SAM" id="Phobius"/>
    </source>
</evidence>
<comment type="caution">
    <text evidence="2">The sequence shown here is derived from an EMBL/GenBank/DDBJ whole genome shotgun (WGS) entry which is preliminary data.</text>
</comment>
<evidence type="ECO:0000313" key="2">
    <source>
        <dbReference type="EMBL" id="PZF86952.1"/>
    </source>
</evidence>
<organism evidence="2 3">
    <name type="scientific">Micromonospora deserti</name>
    <dbReference type="NCBI Taxonomy" id="2070366"/>
    <lineage>
        <taxon>Bacteria</taxon>
        <taxon>Bacillati</taxon>
        <taxon>Actinomycetota</taxon>
        <taxon>Actinomycetes</taxon>
        <taxon>Micromonosporales</taxon>
        <taxon>Micromonosporaceae</taxon>
        <taxon>Micromonospora</taxon>
    </lineage>
</organism>
<protein>
    <submittedName>
        <fullName evidence="2">Uncharacterized protein</fullName>
    </submittedName>
</protein>
<keyword evidence="1" id="KW-0472">Membrane</keyword>
<keyword evidence="3" id="KW-1185">Reference proteome</keyword>
<feature type="transmembrane region" description="Helical" evidence="1">
    <location>
        <begin position="12"/>
        <end position="40"/>
    </location>
</feature>
<gene>
    <name evidence="2" type="ORF">C1I99_28315</name>
</gene>
<dbReference type="Proteomes" id="UP000248749">
    <property type="component" value="Unassembled WGS sequence"/>
</dbReference>
<dbReference type="OrthoDB" id="3406178at2"/>
<proteinExistence type="predicted"/>
<dbReference type="RefSeq" id="WP_111137274.1">
    <property type="nucleotide sequence ID" value="NZ_POUB01000328.1"/>
</dbReference>
<keyword evidence="1" id="KW-0812">Transmembrane</keyword>
<sequence>MSYPDRAPARRPAVVVVAAAVLALMAVAALGYAAAGLLILSGTVDRLRSAATGTSARPDQVDGLVTLLRASTVLSAVVSLLVGLLLAGLALRLGAGRPGGRVTTWVVCGLGLLFGCCGLAVLLGQRAVPLRLGEDDRVAAELLGLVADAHPSWWIPLTAGLSVGQVLGYLVVAVLLALPAANAWFRRPAGAPGTPPTPHQPPA</sequence>
<feature type="transmembrane region" description="Helical" evidence="1">
    <location>
        <begin position="153"/>
        <end position="178"/>
    </location>
</feature>
<keyword evidence="1" id="KW-1133">Transmembrane helix</keyword>